<dbReference type="EMBL" id="MCFA01000001">
    <property type="protein sequence ID" value="ORY19707.1"/>
    <property type="molecule type" value="Genomic_DNA"/>
</dbReference>
<dbReference type="GO" id="GO:0000172">
    <property type="term" value="C:ribonuclease MRP complex"/>
    <property type="evidence" value="ECO:0007669"/>
    <property type="project" value="InterPro"/>
</dbReference>
<feature type="compositionally biased region" description="Basic and acidic residues" evidence="4">
    <location>
        <begin position="366"/>
        <end position="379"/>
    </location>
</feature>
<feature type="compositionally biased region" description="Basic and acidic residues" evidence="4">
    <location>
        <begin position="81"/>
        <end position="98"/>
    </location>
</feature>
<gene>
    <name evidence="5" type="ORF">BCR34DRAFT_595170</name>
</gene>
<dbReference type="AlphaFoldDB" id="A0A1Y2ABP8"/>
<dbReference type="GO" id="GO:0000294">
    <property type="term" value="P:nuclear-transcribed mRNA catabolic process, RNase MRP-dependent"/>
    <property type="evidence" value="ECO:0007669"/>
    <property type="project" value="TreeGrafter"/>
</dbReference>
<dbReference type="GO" id="GO:0000171">
    <property type="term" value="F:ribonuclease MRP activity"/>
    <property type="evidence" value="ECO:0007669"/>
    <property type="project" value="TreeGrafter"/>
</dbReference>
<dbReference type="InterPro" id="IPR014612">
    <property type="entry name" value="Pop7/Rpp20"/>
</dbReference>
<dbReference type="Gene3D" id="3.30.110.20">
    <property type="entry name" value="Alba-like domain"/>
    <property type="match status" value="1"/>
</dbReference>
<sequence length="411" mass="44624">MLSAVGLGANRLRPAKFAFSFTPPSNAPQMPPIEPITPSKAPNMVEEGAQPKVQAADTPMKEESTRKRNIKEFGPSAKKLARWEQKRQARPHGKDEPYQKPGPKIKTALKATEDIATETTGEPVEAEEEKASENELQQTSAPEGPSRKRQRKGNQEGAKNPPKNEPEGSPKGNQGKKPQKTQPTPKQQKQKPPRLPTNAVVSKRPLLHPATPSPFASSSSQKVVYVNASAPFVSKVKQVRKLLEEVSKRQKQSLTATGSLNPKAVELAIADASNAQPAAKEAEAVYLKATGKAIPTALNIGLFFQNQSDYKIKIEIGEVSAIDDINLRNSQGEPVPEDLKEEAAAVAAAEADVDAAQADVSAEQQTEAKPEPEVKQEKGNRKKNKKRKFAEEVPETRIRTLSAVTVAISFK</sequence>
<dbReference type="Pfam" id="PF12328">
    <property type="entry name" value="Rpp20"/>
    <property type="match status" value="1"/>
</dbReference>
<dbReference type="InterPro" id="IPR020241">
    <property type="entry name" value="RNase_P/MRP_Pop7_fungi"/>
</dbReference>
<dbReference type="Proteomes" id="UP000193144">
    <property type="component" value="Unassembled WGS sequence"/>
</dbReference>
<dbReference type="GO" id="GO:0005655">
    <property type="term" value="C:nucleolar ribonuclease P complex"/>
    <property type="evidence" value="ECO:0007669"/>
    <property type="project" value="InterPro"/>
</dbReference>
<keyword evidence="3" id="KW-0539">Nucleus</keyword>
<reference evidence="5 6" key="1">
    <citation type="submission" date="2016-07" db="EMBL/GenBank/DDBJ databases">
        <title>Pervasive Adenine N6-methylation of Active Genes in Fungi.</title>
        <authorList>
            <consortium name="DOE Joint Genome Institute"/>
            <person name="Mondo S.J."/>
            <person name="Dannebaum R.O."/>
            <person name="Kuo R.C."/>
            <person name="Labutti K."/>
            <person name="Haridas S."/>
            <person name="Kuo A."/>
            <person name="Salamov A."/>
            <person name="Ahrendt S.R."/>
            <person name="Lipzen A."/>
            <person name="Sullivan W."/>
            <person name="Andreopoulos W.B."/>
            <person name="Clum A."/>
            <person name="Lindquist E."/>
            <person name="Daum C."/>
            <person name="Ramamoorthy G.K."/>
            <person name="Gryganskyi A."/>
            <person name="Culley D."/>
            <person name="Magnuson J.K."/>
            <person name="James T.Y."/>
            <person name="O'Malley M.A."/>
            <person name="Stajich J.E."/>
            <person name="Spatafora J.W."/>
            <person name="Visel A."/>
            <person name="Grigoriev I.V."/>
        </authorList>
    </citation>
    <scope>NUCLEOTIDE SEQUENCE [LARGE SCALE GENOMIC DNA]</scope>
    <source>
        <strain evidence="5 6">CBS 115471</strain>
    </source>
</reference>
<dbReference type="PANTHER" id="PTHR28256">
    <property type="entry name" value="RIBONUCLEASES P/MRP PROTEIN SUBUNIT POP7"/>
    <property type="match status" value="1"/>
</dbReference>
<dbReference type="OrthoDB" id="5416589at2759"/>
<dbReference type="GO" id="GO:0034965">
    <property type="term" value="P:intronic box C/D snoRNA processing"/>
    <property type="evidence" value="ECO:0007669"/>
    <property type="project" value="TreeGrafter"/>
</dbReference>
<dbReference type="GO" id="GO:0006364">
    <property type="term" value="P:rRNA processing"/>
    <property type="evidence" value="ECO:0007669"/>
    <property type="project" value="TreeGrafter"/>
</dbReference>
<evidence type="ECO:0000313" key="5">
    <source>
        <dbReference type="EMBL" id="ORY19707.1"/>
    </source>
</evidence>
<dbReference type="GO" id="GO:0004526">
    <property type="term" value="F:ribonuclease P activity"/>
    <property type="evidence" value="ECO:0007669"/>
    <property type="project" value="TreeGrafter"/>
</dbReference>
<feature type="region of interest" description="Disordered" evidence="4">
    <location>
        <begin position="20"/>
        <end position="220"/>
    </location>
</feature>
<comment type="subcellular location">
    <subcellularLocation>
        <location evidence="1">Nucleus</location>
    </subcellularLocation>
</comment>
<dbReference type="GO" id="GO:0001682">
    <property type="term" value="P:tRNA 5'-leader removal"/>
    <property type="evidence" value="ECO:0007669"/>
    <property type="project" value="InterPro"/>
</dbReference>
<protein>
    <submittedName>
        <fullName evidence="5">Rpp20 subunit of nuclear RNase MRP and P-domain-containing protein</fullName>
    </submittedName>
</protein>
<feature type="compositionally biased region" description="Low complexity" evidence="4">
    <location>
        <begin position="351"/>
        <end position="365"/>
    </location>
</feature>
<comment type="caution">
    <text evidence="5">The sequence shown here is derived from an EMBL/GenBank/DDBJ whole genome shotgun (WGS) entry which is preliminary data.</text>
</comment>
<evidence type="ECO:0000256" key="3">
    <source>
        <dbReference type="ARBA" id="ARBA00023242"/>
    </source>
</evidence>
<dbReference type="InterPro" id="IPR036882">
    <property type="entry name" value="Alba-like_dom_sf"/>
</dbReference>
<evidence type="ECO:0000256" key="4">
    <source>
        <dbReference type="SAM" id="MobiDB-lite"/>
    </source>
</evidence>
<organism evidence="5 6">
    <name type="scientific">Clohesyomyces aquaticus</name>
    <dbReference type="NCBI Taxonomy" id="1231657"/>
    <lineage>
        <taxon>Eukaryota</taxon>
        <taxon>Fungi</taxon>
        <taxon>Dikarya</taxon>
        <taxon>Ascomycota</taxon>
        <taxon>Pezizomycotina</taxon>
        <taxon>Dothideomycetes</taxon>
        <taxon>Pleosporomycetidae</taxon>
        <taxon>Pleosporales</taxon>
        <taxon>Lindgomycetaceae</taxon>
        <taxon>Clohesyomyces</taxon>
    </lineage>
</organism>
<name>A0A1Y2ABP8_9PLEO</name>
<keyword evidence="2" id="KW-0819">tRNA processing</keyword>
<feature type="compositionally biased region" description="Low complexity" evidence="4">
    <location>
        <begin position="209"/>
        <end position="220"/>
    </location>
</feature>
<evidence type="ECO:0000313" key="6">
    <source>
        <dbReference type="Proteomes" id="UP000193144"/>
    </source>
</evidence>
<feature type="region of interest" description="Disordered" evidence="4">
    <location>
        <begin position="351"/>
        <end position="392"/>
    </location>
</feature>
<feature type="compositionally biased region" description="Low complexity" evidence="4">
    <location>
        <begin position="170"/>
        <end position="187"/>
    </location>
</feature>
<evidence type="ECO:0000256" key="2">
    <source>
        <dbReference type="ARBA" id="ARBA00022694"/>
    </source>
</evidence>
<proteinExistence type="predicted"/>
<feature type="compositionally biased region" description="Pro residues" evidence="4">
    <location>
        <begin position="25"/>
        <end position="35"/>
    </location>
</feature>
<dbReference type="STRING" id="1231657.A0A1Y2ABP8"/>
<evidence type="ECO:0000256" key="1">
    <source>
        <dbReference type="ARBA" id="ARBA00004123"/>
    </source>
</evidence>
<keyword evidence="6" id="KW-1185">Reference proteome</keyword>
<accession>A0A1Y2ABP8</accession>
<dbReference type="PANTHER" id="PTHR28256:SF1">
    <property type="entry name" value="RIBONUCLEASES P_MRP PROTEIN SUBUNIT POP7"/>
    <property type="match status" value="1"/>
</dbReference>
<dbReference type="GO" id="GO:0003723">
    <property type="term" value="F:RNA binding"/>
    <property type="evidence" value="ECO:0007669"/>
    <property type="project" value="TreeGrafter"/>
</dbReference>